<sequence>MFRRRKSSRLGRSRREVRRARSARRPQDDQGTVTEESSSRHSARERRRRTSRALADTVEDKTQQEKRVHRGSSSRSSETLDITQVEKRNVTQHEKRKARKSANLAPEIEKAVSSFVKYATETAGFEGLRKECSIVLDLKPEPGTYERFKACSDLNRYPEIPCLDATRVVLQNTDGNNNDYIHANKVKLDKLDREYILTQGPKSNTIEDYWRMIFQEQCVGIVMLCNYTEEGNQNCEEFFPTESTAYKYYGKMFVNNKRIDHLDQYNVYTLEVLPEGCSNSIITRLAHCTTWPEKAVPSSGRMVLRLIRWMEQLEPGCIAVMCSAGVGRTGTFLAIEAMCTRLFKGCESKVKDIVLDIRKQRALCIHNELQYFFVYSTVLDYIRAKMPKYHSKVAKFYADLNKL</sequence>
<feature type="domain" description="Tyrosine specific protein phosphatases" evidence="3">
    <location>
        <begin position="304"/>
        <end position="372"/>
    </location>
</feature>
<feature type="domain" description="Tyrosine-protein phosphatase" evidence="2">
    <location>
        <begin position="155"/>
        <end position="381"/>
    </location>
</feature>
<dbReference type="PROSITE" id="PS50056">
    <property type="entry name" value="TYR_PHOSPHATASE_2"/>
    <property type="match status" value="1"/>
</dbReference>
<dbReference type="SMART" id="SM00194">
    <property type="entry name" value="PTPc"/>
    <property type="match status" value="1"/>
</dbReference>
<name>A0A0B1TGB3_OESDE</name>
<keyword evidence="5" id="KW-1185">Reference proteome</keyword>
<dbReference type="InterPro" id="IPR000242">
    <property type="entry name" value="PTP_cat"/>
</dbReference>
<dbReference type="InterPro" id="IPR000387">
    <property type="entry name" value="Tyr_Pase_dom"/>
</dbReference>
<evidence type="ECO:0000313" key="5">
    <source>
        <dbReference type="Proteomes" id="UP000053660"/>
    </source>
</evidence>
<dbReference type="Gene3D" id="3.90.190.10">
    <property type="entry name" value="Protein tyrosine phosphatase superfamily"/>
    <property type="match status" value="1"/>
</dbReference>
<dbReference type="EMBL" id="KN549704">
    <property type="protein sequence ID" value="KHJ96289.1"/>
    <property type="molecule type" value="Genomic_DNA"/>
</dbReference>
<dbReference type="PROSITE" id="PS50055">
    <property type="entry name" value="TYR_PHOSPHATASE_PTP"/>
    <property type="match status" value="1"/>
</dbReference>
<dbReference type="SMART" id="SM00404">
    <property type="entry name" value="PTPc_motif"/>
    <property type="match status" value="1"/>
</dbReference>
<proteinExistence type="predicted"/>
<dbReference type="GO" id="GO:0004725">
    <property type="term" value="F:protein tyrosine phosphatase activity"/>
    <property type="evidence" value="ECO:0007669"/>
    <property type="project" value="InterPro"/>
</dbReference>
<dbReference type="Pfam" id="PF00102">
    <property type="entry name" value="Y_phosphatase"/>
    <property type="match status" value="1"/>
</dbReference>
<accession>A0A0B1TGB3</accession>
<feature type="compositionally biased region" description="Basic residues" evidence="1">
    <location>
        <begin position="1"/>
        <end position="24"/>
    </location>
</feature>
<reference evidence="4 5" key="1">
    <citation type="submission" date="2014-03" db="EMBL/GenBank/DDBJ databases">
        <title>Draft genome of the hookworm Oesophagostomum dentatum.</title>
        <authorList>
            <person name="Mitreva M."/>
        </authorList>
    </citation>
    <scope>NUCLEOTIDE SEQUENCE [LARGE SCALE GENOMIC DNA]</scope>
    <source>
        <strain evidence="4 5">OD-Hann</strain>
    </source>
</reference>
<dbReference type="InterPro" id="IPR029021">
    <property type="entry name" value="Prot-tyrosine_phosphatase-like"/>
</dbReference>
<feature type="compositionally biased region" description="Basic residues" evidence="1">
    <location>
        <begin position="41"/>
        <end position="51"/>
    </location>
</feature>
<dbReference type="CDD" id="cd00047">
    <property type="entry name" value="PTPc"/>
    <property type="match status" value="1"/>
</dbReference>
<evidence type="ECO:0000259" key="2">
    <source>
        <dbReference type="PROSITE" id="PS50055"/>
    </source>
</evidence>
<dbReference type="PANTHER" id="PTHR23219">
    <property type="entry name" value="TYROSINE-PROTEIN PHOSPHATASE C15H7.3-RELATED"/>
    <property type="match status" value="1"/>
</dbReference>
<dbReference type="PRINTS" id="PR00700">
    <property type="entry name" value="PRTYPHPHTASE"/>
</dbReference>
<feature type="region of interest" description="Disordered" evidence="1">
    <location>
        <begin position="1"/>
        <end position="102"/>
    </location>
</feature>
<dbReference type="InterPro" id="IPR003595">
    <property type="entry name" value="Tyr_Pase_cat"/>
</dbReference>
<organism evidence="4 5">
    <name type="scientific">Oesophagostomum dentatum</name>
    <name type="common">Nodular worm</name>
    <dbReference type="NCBI Taxonomy" id="61180"/>
    <lineage>
        <taxon>Eukaryota</taxon>
        <taxon>Metazoa</taxon>
        <taxon>Ecdysozoa</taxon>
        <taxon>Nematoda</taxon>
        <taxon>Chromadorea</taxon>
        <taxon>Rhabditida</taxon>
        <taxon>Rhabditina</taxon>
        <taxon>Rhabditomorpha</taxon>
        <taxon>Strongyloidea</taxon>
        <taxon>Strongylidae</taxon>
        <taxon>Oesophagostomum</taxon>
    </lineage>
</organism>
<protein>
    <submittedName>
        <fullName evidence="4">Protein-tyrosine phosphatase</fullName>
    </submittedName>
</protein>
<evidence type="ECO:0000313" key="4">
    <source>
        <dbReference type="EMBL" id="KHJ96289.1"/>
    </source>
</evidence>
<dbReference type="Proteomes" id="UP000053660">
    <property type="component" value="Unassembled WGS sequence"/>
</dbReference>
<gene>
    <name evidence="4" type="ORF">OESDEN_03744</name>
</gene>
<dbReference type="PANTHER" id="PTHR23219:SF13">
    <property type="entry name" value="TYROSINE-PROTEIN PHOSPHATASE DOMAIN-CONTAINING PROTEIN"/>
    <property type="match status" value="1"/>
</dbReference>
<dbReference type="SUPFAM" id="SSF52799">
    <property type="entry name" value="(Phosphotyrosine protein) phosphatases II"/>
    <property type="match status" value="1"/>
</dbReference>
<feature type="compositionally biased region" description="Basic and acidic residues" evidence="1">
    <location>
        <begin position="84"/>
        <end position="93"/>
    </location>
</feature>
<evidence type="ECO:0000259" key="3">
    <source>
        <dbReference type="PROSITE" id="PS50056"/>
    </source>
</evidence>
<dbReference type="OrthoDB" id="5870053at2759"/>
<feature type="compositionally biased region" description="Polar residues" evidence="1">
    <location>
        <begin position="73"/>
        <end position="82"/>
    </location>
</feature>
<dbReference type="AlphaFoldDB" id="A0A0B1TGB3"/>
<evidence type="ECO:0000256" key="1">
    <source>
        <dbReference type="SAM" id="MobiDB-lite"/>
    </source>
</evidence>